<dbReference type="Proteomes" id="UP000595437">
    <property type="component" value="Chromosome 16"/>
</dbReference>
<reference evidence="2" key="1">
    <citation type="submission" date="2021-01" db="EMBL/GenBank/DDBJ databases">
        <title>Caligus Genome Assembly.</title>
        <authorList>
            <person name="Gallardo-Escarate C."/>
        </authorList>
    </citation>
    <scope>NUCLEOTIDE SEQUENCE [LARGE SCALE GENOMIC DNA]</scope>
</reference>
<dbReference type="EMBL" id="CP045905">
    <property type="protein sequence ID" value="QQP36670.1"/>
    <property type="molecule type" value="Genomic_DNA"/>
</dbReference>
<gene>
    <name evidence="1" type="ORF">FKW44_021838</name>
</gene>
<protein>
    <submittedName>
        <fullName evidence="1">Uncharacterized protein</fullName>
    </submittedName>
</protein>
<evidence type="ECO:0000313" key="2">
    <source>
        <dbReference type="Proteomes" id="UP000595437"/>
    </source>
</evidence>
<name>A0A7T8JWP6_CALRO</name>
<dbReference type="AlphaFoldDB" id="A0A7T8JWP6"/>
<proteinExistence type="predicted"/>
<feature type="non-terminal residue" evidence="1">
    <location>
        <position position="101"/>
    </location>
</feature>
<evidence type="ECO:0000313" key="1">
    <source>
        <dbReference type="EMBL" id="QQP36670.1"/>
    </source>
</evidence>
<dbReference type="OrthoDB" id="8063408at2759"/>
<sequence>MDRNCQNNPNSFCYICGKVTFKDFKGDITSIVKSLYFAYFGISLWDQDKHFAPHICCKNCVTALRGWSKGQRKSMPFGVPMVWMESSDHTKDFYFCMTNIQ</sequence>
<organism evidence="1 2">
    <name type="scientific">Caligus rogercresseyi</name>
    <name type="common">Sea louse</name>
    <dbReference type="NCBI Taxonomy" id="217165"/>
    <lineage>
        <taxon>Eukaryota</taxon>
        <taxon>Metazoa</taxon>
        <taxon>Ecdysozoa</taxon>
        <taxon>Arthropoda</taxon>
        <taxon>Crustacea</taxon>
        <taxon>Multicrustacea</taxon>
        <taxon>Hexanauplia</taxon>
        <taxon>Copepoda</taxon>
        <taxon>Siphonostomatoida</taxon>
        <taxon>Caligidae</taxon>
        <taxon>Caligus</taxon>
    </lineage>
</organism>
<accession>A0A7T8JWP6</accession>
<keyword evidence="2" id="KW-1185">Reference proteome</keyword>